<accession>A0A5P1EKL4</accession>
<protein>
    <submittedName>
        <fullName evidence="2">Uncharacterized protein</fullName>
    </submittedName>
</protein>
<name>A0A5P1EKL4_ASPOF</name>
<dbReference type="Proteomes" id="UP000243459">
    <property type="component" value="Chromosome 6"/>
</dbReference>
<evidence type="ECO:0000313" key="2">
    <source>
        <dbReference type="EMBL" id="ONK66538.1"/>
    </source>
</evidence>
<evidence type="ECO:0000313" key="3">
    <source>
        <dbReference type="Proteomes" id="UP000243459"/>
    </source>
</evidence>
<proteinExistence type="predicted"/>
<evidence type="ECO:0000256" key="1">
    <source>
        <dbReference type="SAM" id="MobiDB-lite"/>
    </source>
</evidence>
<gene>
    <name evidence="2" type="ORF">A4U43_C06F9230</name>
</gene>
<sequence length="85" mass="8822">MNQTAISTTEGLDLEILKMHVSDQWLVVVGAGQPGTMALRGGAGWAAVRERAPSSIASEERPTGAGLGLSDPTMQRAEGRRCSAG</sequence>
<feature type="region of interest" description="Disordered" evidence="1">
    <location>
        <begin position="51"/>
        <end position="85"/>
    </location>
</feature>
<feature type="compositionally biased region" description="Basic and acidic residues" evidence="1">
    <location>
        <begin position="51"/>
        <end position="62"/>
    </location>
</feature>
<keyword evidence="3" id="KW-1185">Reference proteome</keyword>
<dbReference type="Gramene" id="ONK66538">
    <property type="protein sequence ID" value="ONK66538"/>
    <property type="gene ID" value="A4U43_C06F9230"/>
</dbReference>
<dbReference type="EMBL" id="CM007386">
    <property type="protein sequence ID" value="ONK66538.1"/>
    <property type="molecule type" value="Genomic_DNA"/>
</dbReference>
<reference evidence="3" key="1">
    <citation type="journal article" date="2017" name="Nat. Commun.">
        <title>The asparagus genome sheds light on the origin and evolution of a young Y chromosome.</title>
        <authorList>
            <person name="Harkess A."/>
            <person name="Zhou J."/>
            <person name="Xu C."/>
            <person name="Bowers J.E."/>
            <person name="Van der Hulst R."/>
            <person name="Ayyampalayam S."/>
            <person name="Mercati F."/>
            <person name="Riccardi P."/>
            <person name="McKain M.R."/>
            <person name="Kakrana A."/>
            <person name="Tang H."/>
            <person name="Ray J."/>
            <person name="Groenendijk J."/>
            <person name="Arikit S."/>
            <person name="Mathioni S.M."/>
            <person name="Nakano M."/>
            <person name="Shan H."/>
            <person name="Telgmann-Rauber A."/>
            <person name="Kanno A."/>
            <person name="Yue Z."/>
            <person name="Chen H."/>
            <person name="Li W."/>
            <person name="Chen Y."/>
            <person name="Xu X."/>
            <person name="Zhang Y."/>
            <person name="Luo S."/>
            <person name="Chen H."/>
            <person name="Gao J."/>
            <person name="Mao Z."/>
            <person name="Pires J.C."/>
            <person name="Luo M."/>
            <person name="Kudrna D."/>
            <person name="Wing R.A."/>
            <person name="Meyers B.C."/>
            <person name="Yi K."/>
            <person name="Kong H."/>
            <person name="Lavrijsen P."/>
            <person name="Sunseri F."/>
            <person name="Falavigna A."/>
            <person name="Ye Y."/>
            <person name="Leebens-Mack J.H."/>
            <person name="Chen G."/>
        </authorList>
    </citation>
    <scope>NUCLEOTIDE SEQUENCE [LARGE SCALE GENOMIC DNA]</scope>
    <source>
        <strain evidence="3">cv. DH0086</strain>
    </source>
</reference>
<dbReference type="AlphaFoldDB" id="A0A5P1EKL4"/>
<organism evidence="2 3">
    <name type="scientific">Asparagus officinalis</name>
    <name type="common">Garden asparagus</name>
    <dbReference type="NCBI Taxonomy" id="4686"/>
    <lineage>
        <taxon>Eukaryota</taxon>
        <taxon>Viridiplantae</taxon>
        <taxon>Streptophyta</taxon>
        <taxon>Embryophyta</taxon>
        <taxon>Tracheophyta</taxon>
        <taxon>Spermatophyta</taxon>
        <taxon>Magnoliopsida</taxon>
        <taxon>Liliopsida</taxon>
        <taxon>Asparagales</taxon>
        <taxon>Asparagaceae</taxon>
        <taxon>Asparagoideae</taxon>
        <taxon>Asparagus</taxon>
    </lineage>
</organism>